<dbReference type="InterPro" id="IPR000055">
    <property type="entry name" value="Restrct_endonuc_typeI_TRD"/>
</dbReference>
<dbReference type="GO" id="GO:0009307">
    <property type="term" value="P:DNA restriction-modification system"/>
    <property type="evidence" value="ECO:0007669"/>
    <property type="project" value="UniProtKB-KW"/>
</dbReference>
<dbReference type="Proteomes" id="UP000224317">
    <property type="component" value="Unassembled WGS sequence"/>
</dbReference>
<proteinExistence type="inferred from homology"/>
<dbReference type="InterPro" id="IPR044946">
    <property type="entry name" value="Restrct_endonuc_typeI_TRD_sf"/>
</dbReference>
<evidence type="ECO:0000313" key="5">
    <source>
        <dbReference type="EMBL" id="PHU40205.1"/>
    </source>
</evidence>
<dbReference type="SUPFAM" id="SSF116734">
    <property type="entry name" value="DNA methylase specificity domain"/>
    <property type="match status" value="1"/>
</dbReference>
<reference evidence="5" key="1">
    <citation type="submission" date="2017-10" db="EMBL/GenBank/DDBJ databases">
        <title>Resolving the taxonomy of Roseburia spp., Eubacterium rectale and Agathobacter spp. through phylogenomic analysis.</title>
        <authorList>
            <person name="Sheridan P.O."/>
            <person name="Walker A.W."/>
            <person name="Duncan S.H."/>
            <person name="Scott K.P."/>
            <person name="Toole P.W.O."/>
            <person name="Luis P."/>
            <person name="Flint H.J."/>
        </authorList>
    </citation>
    <scope>NUCLEOTIDE SEQUENCE [LARGE SCALE GENOMIC DNA]</scope>
    <source>
        <strain evidence="5">JK10</strain>
    </source>
</reference>
<dbReference type="AlphaFoldDB" id="A0A2G3EAM5"/>
<keyword evidence="6" id="KW-1185">Reference proteome</keyword>
<keyword evidence="2" id="KW-0680">Restriction system</keyword>
<organism evidence="5 6">
    <name type="scientific">Pseudobutyrivibrio ruminis</name>
    <dbReference type="NCBI Taxonomy" id="46206"/>
    <lineage>
        <taxon>Bacteria</taxon>
        <taxon>Bacillati</taxon>
        <taxon>Bacillota</taxon>
        <taxon>Clostridia</taxon>
        <taxon>Lachnospirales</taxon>
        <taxon>Lachnospiraceae</taxon>
        <taxon>Pseudobutyrivibrio</taxon>
    </lineage>
</organism>
<comment type="caution">
    <text evidence="5">The sequence shown here is derived from an EMBL/GenBank/DDBJ whole genome shotgun (WGS) entry which is preliminary data.</text>
</comment>
<dbReference type="EMBL" id="PDYH01000023">
    <property type="protein sequence ID" value="PHU40205.1"/>
    <property type="molecule type" value="Genomic_DNA"/>
</dbReference>
<dbReference type="GO" id="GO:0003677">
    <property type="term" value="F:DNA binding"/>
    <property type="evidence" value="ECO:0007669"/>
    <property type="project" value="UniProtKB-KW"/>
</dbReference>
<keyword evidence="3" id="KW-0238">DNA-binding</keyword>
<evidence type="ECO:0000256" key="1">
    <source>
        <dbReference type="ARBA" id="ARBA00010923"/>
    </source>
</evidence>
<dbReference type="Gene3D" id="3.90.220.20">
    <property type="entry name" value="DNA methylase specificity domains"/>
    <property type="match status" value="1"/>
</dbReference>
<comment type="similarity">
    <text evidence="1">Belongs to the type-I restriction system S methylase family.</text>
</comment>
<protein>
    <recommendedName>
        <fullName evidence="4">Type I restriction modification DNA specificity domain-containing protein</fullName>
    </recommendedName>
</protein>
<gene>
    <name evidence="5" type="ORF">CSX00_07155</name>
</gene>
<evidence type="ECO:0000313" key="6">
    <source>
        <dbReference type="Proteomes" id="UP000224317"/>
    </source>
</evidence>
<dbReference type="Pfam" id="PF01420">
    <property type="entry name" value="Methylase_S"/>
    <property type="match status" value="1"/>
</dbReference>
<evidence type="ECO:0000259" key="4">
    <source>
        <dbReference type="Pfam" id="PF01420"/>
    </source>
</evidence>
<accession>A0A2G3EAM5</accession>
<evidence type="ECO:0000256" key="2">
    <source>
        <dbReference type="ARBA" id="ARBA00022747"/>
    </source>
</evidence>
<sequence length="207" mass="23602">MEDYIKSLHYKPLTTKNVKTKKKSLDIAEWKEFKLSSILTVKNGQGITKEEIEMNPGEFPAVQSGEENNGVLGYIDKKYCYSMGYIISESPCLTVARTGSAGFVSFQKEGCVVGDSAKILLLEDEVANTEVYLFLQTVLGALRFKYAYGRKVTEEKYMNELIKLPVKKDSKGKILVDKNFKYSKQGYVPDWEYMKEYMGLLLYGDRL</sequence>
<feature type="domain" description="Type I restriction modification DNA specificity" evidence="4">
    <location>
        <begin position="29"/>
        <end position="168"/>
    </location>
</feature>
<name>A0A2G3EAM5_9FIRM</name>
<evidence type="ECO:0000256" key="3">
    <source>
        <dbReference type="ARBA" id="ARBA00023125"/>
    </source>
</evidence>